<comment type="caution">
    <text evidence="8">The sequence shown here is derived from an EMBL/GenBank/DDBJ whole genome shotgun (WGS) entry which is preliminary data.</text>
</comment>
<dbReference type="InterPro" id="IPR040758">
    <property type="entry name" value="PrmC_N"/>
</dbReference>
<dbReference type="InterPro" id="IPR029063">
    <property type="entry name" value="SAM-dependent_MTases_sf"/>
</dbReference>
<dbReference type="EMBL" id="JXJQ01000008">
    <property type="protein sequence ID" value="KJY61950.1"/>
    <property type="molecule type" value="Genomic_DNA"/>
</dbReference>
<organism evidence="8 9">
    <name type="scientific">Bombilactobacillus mellifer</name>
    <dbReference type="NCBI Taxonomy" id="1218492"/>
    <lineage>
        <taxon>Bacteria</taxon>
        <taxon>Bacillati</taxon>
        <taxon>Bacillota</taxon>
        <taxon>Bacilli</taxon>
        <taxon>Lactobacillales</taxon>
        <taxon>Lactobacillaceae</taxon>
        <taxon>Bombilactobacillus</taxon>
    </lineage>
</organism>
<sequence length="282" mass="32538">MVKLSYTDALQRAFLMLKNTQQPLDTARYLLWEMLHWTATQFSLHEHELMSPAQQEQYFAYIKQAQTGYPPQYILGQAWFYGHQFQVNAATLIPRQDSESMIAQILADDVNDQSVLELGTGSGALIITLALKAQWQKIIATDISSSALRVAQNNIDKYQVPVQLRQGDLWAPVRGDKFDVILFNPPYISAQEIQYMDRSVIEYEPHQALFADADGLEFYQRIFADFASFLNPGGRLYLEFGFHQQAQISKLFAKQQADWQLDFFQDLAGQPRFLRIQRKEVK</sequence>
<feature type="domain" description="Methyltransferase small" evidence="6">
    <location>
        <begin position="103"/>
        <end position="195"/>
    </location>
</feature>
<proteinExistence type="predicted"/>
<dbReference type="EC" id="2.1.1.297" evidence="1"/>
<comment type="catalytic activity">
    <reaction evidence="5">
        <text>L-glutaminyl-[peptide chain release factor] + S-adenosyl-L-methionine = N(5)-methyl-L-glutaminyl-[peptide chain release factor] + S-adenosyl-L-homocysteine + H(+)</text>
        <dbReference type="Rhea" id="RHEA:42896"/>
        <dbReference type="Rhea" id="RHEA-COMP:10271"/>
        <dbReference type="Rhea" id="RHEA-COMP:10272"/>
        <dbReference type="ChEBI" id="CHEBI:15378"/>
        <dbReference type="ChEBI" id="CHEBI:30011"/>
        <dbReference type="ChEBI" id="CHEBI:57856"/>
        <dbReference type="ChEBI" id="CHEBI:59789"/>
        <dbReference type="ChEBI" id="CHEBI:61891"/>
        <dbReference type="EC" id="2.1.1.297"/>
    </reaction>
</comment>
<evidence type="ECO:0000256" key="4">
    <source>
        <dbReference type="ARBA" id="ARBA00022691"/>
    </source>
</evidence>
<evidence type="ECO:0000259" key="6">
    <source>
        <dbReference type="Pfam" id="PF05175"/>
    </source>
</evidence>
<dbReference type="InterPro" id="IPR050320">
    <property type="entry name" value="N5-glutamine_MTase"/>
</dbReference>
<reference evidence="8 9" key="1">
    <citation type="submission" date="2015-01" db="EMBL/GenBank/DDBJ databases">
        <title>Comparative genomics of the lactic acid bacteria isolated from the honey bee gut.</title>
        <authorList>
            <person name="Ellegaard K.M."/>
            <person name="Tamarit D."/>
            <person name="Javelind E."/>
            <person name="Olofsson T."/>
            <person name="Andersson S.G."/>
            <person name="Vasquez A."/>
        </authorList>
    </citation>
    <scope>NUCLEOTIDE SEQUENCE [LARGE SCALE GENOMIC DNA]</scope>
    <source>
        <strain evidence="8 9">Bin4</strain>
    </source>
</reference>
<dbReference type="PANTHER" id="PTHR18895">
    <property type="entry name" value="HEMK METHYLTRANSFERASE"/>
    <property type="match status" value="1"/>
</dbReference>
<evidence type="ECO:0000313" key="9">
    <source>
        <dbReference type="Proteomes" id="UP000033558"/>
    </source>
</evidence>
<dbReference type="PANTHER" id="PTHR18895:SF74">
    <property type="entry name" value="MTRF1L RELEASE FACTOR GLUTAMINE METHYLTRANSFERASE"/>
    <property type="match status" value="1"/>
</dbReference>
<keyword evidence="3 8" id="KW-0808">Transferase</keyword>
<dbReference type="NCBIfam" id="TIGR03534">
    <property type="entry name" value="RF_mod_PrmC"/>
    <property type="match status" value="1"/>
</dbReference>
<protein>
    <recommendedName>
        <fullName evidence="1">peptide chain release factor N(5)-glutamine methyltransferase</fullName>
        <ecNumber evidence="1">2.1.1.297</ecNumber>
    </recommendedName>
</protein>
<dbReference type="Pfam" id="PF17827">
    <property type="entry name" value="PrmC_N"/>
    <property type="match status" value="1"/>
</dbReference>
<dbReference type="OrthoDB" id="9800643at2"/>
<dbReference type="STRING" id="1218492.JG30_10080"/>
<dbReference type="AlphaFoldDB" id="A0A0F4LTM8"/>
<dbReference type="NCBIfam" id="TIGR00536">
    <property type="entry name" value="hemK_fam"/>
    <property type="match status" value="1"/>
</dbReference>
<dbReference type="Proteomes" id="UP000033558">
    <property type="component" value="Unassembled WGS sequence"/>
</dbReference>
<evidence type="ECO:0000313" key="8">
    <source>
        <dbReference type="EMBL" id="KJY61950.1"/>
    </source>
</evidence>
<dbReference type="RefSeq" id="WP_046316736.1">
    <property type="nucleotide sequence ID" value="NZ_JBHSZT010000001.1"/>
</dbReference>
<dbReference type="Gene3D" id="1.10.8.10">
    <property type="entry name" value="DNA helicase RuvA subunit, C-terminal domain"/>
    <property type="match status" value="1"/>
</dbReference>
<dbReference type="InterPro" id="IPR004556">
    <property type="entry name" value="HemK-like"/>
</dbReference>
<accession>A0A0F4LTM8</accession>
<evidence type="ECO:0000256" key="1">
    <source>
        <dbReference type="ARBA" id="ARBA00012771"/>
    </source>
</evidence>
<name>A0A0F4LTM8_9LACO</name>
<dbReference type="Gene3D" id="3.40.50.150">
    <property type="entry name" value="Vaccinia Virus protein VP39"/>
    <property type="match status" value="1"/>
</dbReference>
<dbReference type="InterPro" id="IPR007848">
    <property type="entry name" value="Small_mtfrase_dom"/>
</dbReference>
<evidence type="ECO:0000256" key="2">
    <source>
        <dbReference type="ARBA" id="ARBA00022603"/>
    </source>
</evidence>
<dbReference type="HOGENOM" id="CLU_018398_3_2_9"/>
<keyword evidence="9" id="KW-1185">Reference proteome</keyword>
<dbReference type="CDD" id="cd02440">
    <property type="entry name" value="AdoMet_MTases"/>
    <property type="match status" value="1"/>
</dbReference>
<dbReference type="GO" id="GO:0102559">
    <property type="term" value="F:peptide chain release factor N(5)-glutamine methyltransferase activity"/>
    <property type="evidence" value="ECO:0007669"/>
    <property type="project" value="UniProtKB-EC"/>
</dbReference>
<gene>
    <name evidence="8" type="primary">hemK</name>
    <name evidence="8" type="ORF">JG30_10080</name>
</gene>
<dbReference type="GO" id="GO:0032259">
    <property type="term" value="P:methylation"/>
    <property type="evidence" value="ECO:0007669"/>
    <property type="project" value="UniProtKB-KW"/>
</dbReference>
<dbReference type="InterPro" id="IPR002052">
    <property type="entry name" value="DNA_methylase_N6_adenine_CS"/>
</dbReference>
<dbReference type="GO" id="GO:0003676">
    <property type="term" value="F:nucleic acid binding"/>
    <property type="evidence" value="ECO:0007669"/>
    <property type="project" value="InterPro"/>
</dbReference>
<dbReference type="Pfam" id="PF05175">
    <property type="entry name" value="MTS"/>
    <property type="match status" value="1"/>
</dbReference>
<keyword evidence="4" id="KW-0949">S-adenosyl-L-methionine</keyword>
<evidence type="ECO:0000256" key="5">
    <source>
        <dbReference type="ARBA" id="ARBA00048391"/>
    </source>
</evidence>
<dbReference type="InterPro" id="IPR019874">
    <property type="entry name" value="RF_methyltr_PrmC"/>
</dbReference>
<dbReference type="PATRIC" id="fig|1218492.5.peg.1150"/>
<dbReference type="SUPFAM" id="SSF53335">
    <property type="entry name" value="S-adenosyl-L-methionine-dependent methyltransferases"/>
    <property type="match status" value="1"/>
</dbReference>
<keyword evidence="2 8" id="KW-0489">Methyltransferase</keyword>
<feature type="domain" description="Release factor glutamine methyltransferase N-terminal" evidence="7">
    <location>
        <begin position="8"/>
        <end position="76"/>
    </location>
</feature>
<evidence type="ECO:0000256" key="3">
    <source>
        <dbReference type="ARBA" id="ARBA00022679"/>
    </source>
</evidence>
<dbReference type="PROSITE" id="PS00092">
    <property type="entry name" value="N6_MTASE"/>
    <property type="match status" value="1"/>
</dbReference>
<evidence type="ECO:0000259" key="7">
    <source>
        <dbReference type="Pfam" id="PF17827"/>
    </source>
</evidence>